<evidence type="ECO:0000313" key="2">
    <source>
        <dbReference type="EMBL" id="CCD23608.1"/>
    </source>
</evidence>
<dbReference type="eggNOG" id="ENOG502RYF8">
    <property type="taxonomic scope" value="Eukaryota"/>
</dbReference>
<dbReference type="GO" id="GO:0042171">
    <property type="term" value="F:lysophosphatidic acid acyltransferase activity"/>
    <property type="evidence" value="ECO:0007669"/>
    <property type="project" value="EnsemblFungi"/>
</dbReference>
<dbReference type="Proteomes" id="UP000000689">
    <property type="component" value="Chromosome 2"/>
</dbReference>
<dbReference type="GO" id="GO:0005811">
    <property type="term" value="C:lipid droplet"/>
    <property type="evidence" value="ECO:0007669"/>
    <property type="project" value="EnsemblFungi"/>
</dbReference>
<dbReference type="GeneID" id="11497778"/>
<sequence length="297" mass="33847">MEKFTNWRDKGTGIAPFLPPTSGNNKDPNVVIQLGYGLILLIKMIIISPLIILFHITGSRTVLKWNLGSLFGWKSDINVVGVKRRLVKPEKHYPMKSQLYVVNYQSSLDCLMLYLISQGSCSFLVPDSDGSIYKMRLFKFICFTLNGSLNVTKYSKEKVQNLGALKNTVNFLFIEGTCSNGKSVLPFGINSSELKSFIDPEWEMNNRHNFDIQNIILKINNSLVTPLPVGKFTFLIRMLTKKVHYKCKITEPQRISATLDELRSSLNDGDKYKLVSKTLGIESKREFVEKYTKTRKV</sequence>
<dbReference type="GO" id="GO:0034389">
    <property type="term" value="P:lipid droplet organization"/>
    <property type="evidence" value="ECO:0007669"/>
    <property type="project" value="EnsemblFungi"/>
</dbReference>
<dbReference type="OrthoDB" id="272512at2759"/>
<dbReference type="OMA" id="NWRDKGT"/>
<dbReference type="KEGG" id="ndi:NDAI_0B05750"/>
<reference evidence="2 3" key="1">
    <citation type="journal article" date="2011" name="Proc. Natl. Acad. Sci. U.S.A.">
        <title>Evolutionary erosion of yeast sex chromosomes by mating-type switching accidents.</title>
        <authorList>
            <person name="Gordon J.L."/>
            <person name="Armisen D."/>
            <person name="Proux-Wera E."/>
            <person name="Oheigeartaigh S.S."/>
            <person name="Byrne K.P."/>
            <person name="Wolfe K.H."/>
        </authorList>
    </citation>
    <scope>NUCLEOTIDE SEQUENCE [LARGE SCALE GENOMIC DNA]</scope>
    <source>
        <strain evidence="3">ATCC 10597 / BCRC 20456 / CBS 421 / NBRC 0211 / NRRL Y-12639</strain>
    </source>
</reference>
<evidence type="ECO:0000256" key="1">
    <source>
        <dbReference type="SAM" id="Phobius"/>
    </source>
</evidence>
<keyword evidence="1" id="KW-1133">Transmembrane helix</keyword>
<name>G0W747_NAUDC</name>
<accession>G0W747</accession>
<evidence type="ECO:0000313" key="3">
    <source>
        <dbReference type="Proteomes" id="UP000000689"/>
    </source>
</evidence>
<dbReference type="GO" id="GO:0035356">
    <property type="term" value="P:intracellular triglyceride homeostasis"/>
    <property type="evidence" value="ECO:0007669"/>
    <property type="project" value="EnsemblFungi"/>
</dbReference>
<keyword evidence="1" id="KW-0472">Membrane</keyword>
<feature type="transmembrane region" description="Helical" evidence="1">
    <location>
        <begin position="34"/>
        <end position="56"/>
    </location>
</feature>
<keyword evidence="1" id="KW-0812">Transmembrane</keyword>
<proteinExistence type="predicted"/>
<dbReference type="RefSeq" id="XP_003668851.1">
    <property type="nucleotide sequence ID" value="XM_003668803.1"/>
</dbReference>
<gene>
    <name evidence="2" type="primary">NDAI0B05750</name>
    <name evidence="2" type="ordered locus">NDAI_0B05750</name>
</gene>
<dbReference type="AlphaFoldDB" id="G0W747"/>
<keyword evidence="3" id="KW-1185">Reference proteome</keyword>
<dbReference type="EMBL" id="HE580268">
    <property type="protein sequence ID" value="CCD23608.1"/>
    <property type="molecule type" value="Genomic_DNA"/>
</dbReference>
<protein>
    <recommendedName>
        <fullName evidence="4">Phospholipid/glycerol acyltransferase domain-containing protein</fullName>
    </recommendedName>
</protein>
<organism evidence="2 3">
    <name type="scientific">Naumovozyma dairenensis (strain ATCC 10597 / BCRC 20456 / CBS 421 / NBRC 0211 / NRRL Y-12639)</name>
    <name type="common">Saccharomyces dairenensis</name>
    <dbReference type="NCBI Taxonomy" id="1071378"/>
    <lineage>
        <taxon>Eukaryota</taxon>
        <taxon>Fungi</taxon>
        <taxon>Dikarya</taxon>
        <taxon>Ascomycota</taxon>
        <taxon>Saccharomycotina</taxon>
        <taxon>Saccharomycetes</taxon>
        <taxon>Saccharomycetales</taxon>
        <taxon>Saccharomycetaceae</taxon>
        <taxon>Naumovozyma</taxon>
    </lineage>
</organism>
<dbReference type="GO" id="GO:0005783">
    <property type="term" value="C:endoplasmic reticulum"/>
    <property type="evidence" value="ECO:0007669"/>
    <property type="project" value="EnsemblFungi"/>
</dbReference>
<evidence type="ECO:0008006" key="4">
    <source>
        <dbReference type="Google" id="ProtNLM"/>
    </source>
</evidence>
<dbReference type="STRING" id="1071378.G0W747"/>
<dbReference type="HOGENOM" id="CLU_048121_1_0_1"/>